<dbReference type="GO" id="GO:0005886">
    <property type="term" value="C:plasma membrane"/>
    <property type="evidence" value="ECO:0007669"/>
    <property type="project" value="TreeGrafter"/>
</dbReference>
<feature type="disulfide bond" evidence="8">
    <location>
        <begin position="48"/>
        <end position="63"/>
    </location>
</feature>
<dbReference type="PRINTS" id="PR00261">
    <property type="entry name" value="LDLRECEPTOR"/>
</dbReference>
<proteinExistence type="predicted"/>
<evidence type="ECO:0000256" key="8">
    <source>
        <dbReference type="PROSITE-ProRule" id="PRU00124"/>
    </source>
</evidence>
<dbReference type="EMBL" id="HG994587">
    <property type="protein sequence ID" value="CAF3022146.1"/>
    <property type="molecule type" value="Genomic_DNA"/>
</dbReference>
<keyword evidence="7 8" id="KW-1015">Disulfide bond</keyword>
<dbReference type="Pfam" id="PF00057">
    <property type="entry name" value="Ldl_recept_a"/>
    <property type="match status" value="2"/>
</dbReference>
<dbReference type="PROSITE" id="PS01209">
    <property type="entry name" value="LDLRA_1"/>
    <property type="match status" value="3"/>
</dbReference>
<evidence type="ECO:0000256" key="1">
    <source>
        <dbReference type="ARBA" id="ARBA00004167"/>
    </source>
</evidence>
<comment type="caution">
    <text evidence="8">Lacks conserved residue(s) required for the propagation of feature annotation.</text>
</comment>
<dbReference type="PROSITE" id="PS50068">
    <property type="entry name" value="LDLRA_2"/>
    <property type="match status" value="3"/>
</dbReference>
<dbReference type="InterPro" id="IPR050685">
    <property type="entry name" value="LDLR"/>
</dbReference>
<feature type="disulfide bond" evidence="8">
    <location>
        <begin position="36"/>
        <end position="54"/>
    </location>
</feature>
<dbReference type="InterPro" id="IPR023415">
    <property type="entry name" value="LDLR_class-A_CS"/>
</dbReference>
<keyword evidence="3" id="KW-0812">Transmembrane</keyword>
<evidence type="ECO:0000313" key="10">
    <source>
        <dbReference type="Proteomes" id="UP000675881"/>
    </source>
</evidence>
<evidence type="ECO:0000256" key="6">
    <source>
        <dbReference type="ARBA" id="ARBA00023136"/>
    </source>
</evidence>
<keyword evidence="4" id="KW-0677">Repeat</keyword>
<dbReference type="CDD" id="cd00112">
    <property type="entry name" value="LDLa"/>
    <property type="match status" value="3"/>
</dbReference>
<evidence type="ECO:0000256" key="7">
    <source>
        <dbReference type="ARBA" id="ARBA00023157"/>
    </source>
</evidence>
<evidence type="ECO:0000313" key="9">
    <source>
        <dbReference type="EMBL" id="CAF3022146.1"/>
    </source>
</evidence>
<evidence type="ECO:0000256" key="4">
    <source>
        <dbReference type="ARBA" id="ARBA00022737"/>
    </source>
</evidence>
<dbReference type="Proteomes" id="UP000675881">
    <property type="component" value="Chromosome 8"/>
</dbReference>
<sequence length="246" mass="27633">MLISFGRLFIVFNCILIQERIISASTTCNSDNEFKCHNGICIPKYHVCDGISHCRDSSDENFCLQEKRSRSDNEGVVSIIASFRDSFRNFVRDIMKEVGTLLRRKKSDGGAETVECKSNDAFFCSVDNICISLSARCDTKDDCSDGEDENPNICDFLGGSSLRRNIVTLGKSRRTMSVIPRLSSDNSKSSSFSSSHETRTVKVICNSRQFACDNTCIPLSWVCDDLEDCIDKTDENQEKCKSKKEK</sequence>
<organism evidence="9 10">
    <name type="scientific">Lepeophtheirus salmonis</name>
    <name type="common">Salmon louse</name>
    <name type="synonym">Caligus salmonis</name>
    <dbReference type="NCBI Taxonomy" id="72036"/>
    <lineage>
        <taxon>Eukaryota</taxon>
        <taxon>Metazoa</taxon>
        <taxon>Ecdysozoa</taxon>
        <taxon>Arthropoda</taxon>
        <taxon>Crustacea</taxon>
        <taxon>Multicrustacea</taxon>
        <taxon>Hexanauplia</taxon>
        <taxon>Copepoda</taxon>
        <taxon>Siphonostomatoida</taxon>
        <taxon>Caligidae</taxon>
        <taxon>Lepeophtheirus</taxon>
    </lineage>
</organism>
<dbReference type="SMART" id="SM00192">
    <property type="entry name" value="LDLa"/>
    <property type="match status" value="3"/>
</dbReference>
<protein>
    <submittedName>
        <fullName evidence="9">VLDLR</fullName>
    </submittedName>
</protein>
<evidence type="ECO:0000256" key="2">
    <source>
        <dbReference type="ARBA" id="ARBA00004308"/>
    </source>
</evidence>
<evidence type="ECO:0000256" key="5">
    <source>
        <dbReference type="ARBA" id="ARBA00022989"/>
    </source>
</evidence>
<dbReference type="PANTHER" id="PTHR24270">
    <property type="entry name" value="LOW-DENSITY LIPOPROTEIN RECEPTOR-RELATED"/>
    <property type="match status" value="1"/>
</dbReference>
<evidence type="ECO:0000256" key="3">
    <source>
        <dbReference type="ARBA" id="ARBA00022692"/>
    </source>
</evidence>
<accession>A0A7R8D422</accession>
<gene>
    <name evidence="9" type="ORF">LSAA_14184</name>
</gene>
<dbReference type="SUPFAM" id="SSF57424">
    <property type="entry name" value="LDL receptor-like module"/>
    <property type="match status" value="3"/>
</dbReference>
<dbReference type="InterPro" id="IPR002172">
    <property type="entry name" value="LDrepeatLR_classA_rpt"/>
</dbReference>
<dbReference type="InterPro" id="IPR036055">
    <property type="entry name" value="LDL_receptor-like_sf"/>
</dbReference>
<dbReference type="Gene3D" id="2.40.128.620">
    <property type="match status" value="1"/>
</dbReference>
<dbReference type="Gene3D" id="4.10.400.10">
    <property type="entry name" value="Low-density Lipoprotein Receptor"/>
    <property type="match status" value="2"/>
</dbReference>
<keyword evidence="5" id="KW-1133">Transmembrane helix</keyword>
<dbReference type="GO" id="GO:0012505">
    <property type="term" value="C:endomembrane system"/>
    <property type="evidence" value="ECO:0007669"/>
    <property type="project" value="UniProtKB-SubCell"/>
</dbReference>
<dbReference type="GO" id="GO:0016192">
    <property type="term" value="P:vesicle-mediated transport"/>
    <property type="evidence" value="ECO:0007669"/>
    <property type="project" value="UniProtKB-ARBA"/>
</dbReference>
<comment type="subcellular location">
    <subcellularLocation>
        <location evidence="2">Endomembrane system</location>
    </subcellularLocation>
    <subcellularLocation>
        <location evidence="1">Membrane</location>
        <topology evidence="1">Single-pass membrane protein</topology>
    </subcellularLocation>
</comment>
<dbReference type="AlphaFoldDB" id="A0A7R8D422"/>
<name>A0A7R8D422_LEPSM</name>
<keyword evidence="10" id="KW-1185">Reference proteome</keyword>
<dbReference type="PANTHER" id="PTHR24270:SF61">
    <property type="entry name" value="EGF-LIKE DOMAIN-CONTAINING PROTEIN"/>
    <property type="match status" value="1"/>
</dbReference>
<keyword evidence="6" id="KW-0472">Membrane</keyword>
<reference evidence="9" key="1">
    <citation type="submission" date="2021-02" db="EMBL/GenBank/DDBJ databases">
        <authorList>
            <person name="Bekaert M."/>
        </authorList>
    </citation>
    <scope>NUCLEOTIDE SEQUENCE</scope>
    <source>
        <strain evidence="9">IoA-00</strain>
    </source>
</reference>